<feature type="compositionally biased region" description="Low complexity" evidence="1">
    <location>
        <begin position="237"/>
        <end position="247"/>
    </location>
</feature>
<protein>
    <submittedName>
        <fullName evidence="3">Uncharacterized protein</fullName>
    </submittedName>
</protein>
<dbReference type="Proteomes" id="UP000677228">
    <property type="component" value="Unassembled WGS sequence"/>
</dbReference>
<keyword evidence="6" id="KW-1185">Reference proteome</keyword>
<comment type="caution">
    <text evidence="3">The sequence shown here is derived from an EMBL/GenBank/DDBJ whole genome shotgun (WGS) entry which is preliminary data.</text>
</comment>
<reference evidence="3" key="1">
    <citation type="submission" date="2021-02" db="EMBL/GenBank/DDBJ databases">
        <authorList>
            <person name="Nowell W R."/>
        </authorList>
    </citation>
    <scope>NUCLEOTIDE SEQUENCE</scope>
</reference>
<dbReference type="Proteomes" id="UP000682733">
    <property type="component" value="Unassembled WGS sequence"/>
</dbReference>
<evidence type="ECO:0000313" key="6">
    <source>
        <dbReference type="Proteomes" id="UP000663829"/>
    </source>
</evidence>
<dbReference type="EMBL" id="CAJNOQ010000012">
    <property type="protein sequence ID" value="CAF0739356.1"/>
    <property type="molecule type" value="Genomic_DNA"/>
</dbReference>
<evidence type="ECO:0000256" key="1">
    <source>
        <dbReference type="SAM" id="MobiDB-lite"/>
    </source>
</evidence>
<accession>A0A813NGL0</accession>
<organism evidence="3 6">
    <name type="scientific">Didymodactylos carnosus</name>
    <dbReference type="NCBI Taxonomy" id="1234261"/>
    <lineage>
        <taxon>Eukaryota</taxon>
        <taxon>Metazoa</taxon>
        <taxon>Spiralia</taxon>
        <taxon>Gnathifera</taxon>
        <taxon>Rotifera</taxon>
        <taxon>Eurotatoria</taxon>
        <taxon>Bdelloidea</taxon>
        <taxon>Philodinida</taxon>
        <taxon>Philodinidae</taxon>
        <taxon>Didymodactylos</taxon>
    </lineage>
</organism>
<proteinExistence type="predicted"/>
<gene>
    <name evidence="3" type="ORF">GPM918_LOCUS170</name>
    <name evidence="2" type="ORF">OVA965_LOCUS51</name>
    <name evidence="5" type="ORF">SRO942_LOCUS171</name>
    <name evidence="4" type="ORF">TMI583_LOCUS51</name>
</gene>
<dbReference type="Proteomes" id="UP000663829">
    <property type="component" value="Unassembled WGS sequence"/>
</dbReference>
<evidence type="ECO:0000313" key="5">
    <source>
        <dbReference type="EMBL" id="CAF3517519.1"/>
    </source>
</evidence>
<feature type="region of interest" description="Disordered" evidence="1">
    <location>
        <begin position="227"/>
        <end position="253"/>
    </location>
</feature>
<sequence>MWSNNVTPRSFENKIYDLIDNHRRLPNFVPYNQPLMIDIESSASTNVVSSNTNMRLLKLTIDCNGEMQQNGHMLSTFLFSEKSIGRPCTHDYVNQFINEFRTENDENINPHSPPSVTYAKPMKRNLVLTDTNQMSIKDIRSEKNIYSSQNSLDFIHLKPERAQLVNTPTIVTSGMAVLSSINDHNRHNTNKIIVSESINTNNKESLSLNNEEIDRFITCNKERFDRLKRRRKTQQHSSSSSTSSASSNRTAFTNPNYAYPSDCKLGSPTIQQDNVELLSSSIIV</sequence>
<name>A0A813NGL0_9BILA</name>
<dbReference type="EMBL" id="CAJOBA010000002">
    <property type="protein sequence ID" value="CAF3492440.1"/>
    <property type="molecule type" value="Genomic_DNA"/>
</dbReference>
<dbReference type="AlphaFoldDB" id="A0A813NGL0"/>
<evidence type="ECO:0000313" key="2">
    <source>
        <dbReference type="EMBL" id="CAF0721158.1"/>
    </source>
</evidence>
<evidence type="ECO:0000313" key="4">
    <source>
        <dbReference type="EMBL" id="CAF3492440.1"/>
    </source>
</evidence>
<dbReference type="EMBL" id="CAJOBC010000012">
    <property type="protein sequence ID" value="CAF3517519.1"/>
    <property type="molecule type" value="Genomic_DNA"/>
</dbReference>
<dbReference type="Proteomes" id="UP000681722">
    <property type="component" value="Unassembled WGS sequence"/>
</dbReference>
<dbReference type="EMBL" id="CAJNOK010000002">
    <property type="protein sequence ID" value="CAF0721158.1"/>
    <property type="molecule type" value="Genomic_DNA"/>
</dbReference>
<evidence type="ECO:0000313" key="3">
    <source>
        <dbReference type="EMBL" id="CAF0739356.1"/>
    </source>
</evidence>